<dbReference type="InterPro" id="IPR000595">
    <property type="entry name" value="cNMP-bd_dom"/>
</dbReference>
<name>A0A2T0WLU3_9BACT</name>
<dbReference type="CDD" id="cd00038">
    <property type="entry name" value="CAP_ED"/>
    <property type="match status" value="1"/>
</dbReference>
<reference evidence="2 3" key="1">
    <citation type="submission" date="2018-03" db="EMBL/GenBank/DDBJ databases">
        <title>Genomic Encyclopedia of Archaeal and Bacterial Type Strains, Phase II (KMG-II): from individual species to whole genera.</title>
        <authorList>
            <person name="Goeker M."/>
        </authorList>
    </citation>
    <scope>NUCLEOTIDE SEQUENCE [LARGE SCALE GENOMIC DNA]</scope>
    <source>
        <strain evidence="2 3">DSM 27929</strain>
    </source>
</reference>
<dbReference type="EMBL" id="PVTR01000006">
    <property type="protein sequence ID" value="PRY87657.1"/>
    <property type="molecule type" value="Genomic_DNA"/>
</dbReference>
<sequence length="187" mass="22139">MSKLTETLNNFLDLDEKSLQAFLENGHILKISKSKKLIEEGEVSEFLFFIQKGSVRSYYFRDDKDITISFSLEGEFITSMSSFITQTPSYENIEAMEDCEMWCISHKSLMDLFEEYHDLERAYRLLLEQYYIRLEEHLIFSKFKNARERYEELIQYKPEIIQKASVGQIASFLDMSIETLSRIRASL</sequence>
<protein>
    <submittedName>
        <fullName evidence="2">CRP-like cAMP-binding protein</fullName>
    </submittedName>
</protein>
<feature type="domain" description="Cyclic nucleotide-binding" evidence="1">
    <location>
        <begin position="10"/>
        <end position="121"/>
    </location>
</feature>
<dbReference type="SUPFAM" id="SSF51206">
    <property type="entry name" value="cAMP-binding domain-like"/>
    <property type="match status" value="1"/>
</dbReference>
<dbReference type="OrthoDB" id="680421at2"/>
<dbReference type="Pfam" id="PF00027">
    <property type="entry name" value="cNMP_binding"/>
    <property type="match status" value="1"/>
</dbReference>
<dbReference type="RefSeq" id="WP_106133938.1">
    <property type="nucleotide sequence ID" value="NZ_PVTR01000006.1"/>
</dbReference>
<dbReference type="PROSITE" id="PS50042">
    <property type="entry name" value="CNMP_BINDING_3"/>
    <property type="match status" value="1"/>
</dbReference>
<accession>A0A2T0WLU3</accession>
<keyword evidence="3" id="KW-1185">Reference proteome</keyword>
<gene>
    <name evidence="2" type="ORF">CLW00_106285</name>
</gene>
<dbReference type="InterPro" id="IPR014710">
    <property type="entry name" value="RmlC-like_jellyroll"/>
</dbReference>
<dbReference type="Proteomes" id="UP000238157">
    <property type="component" value="Unassembled WGS sequence"/>
</dbReference>
<dbReference type="Gene3D" id="2.60.120.10">
    <property type="entry name" value="Jelly Rolls"/>
    <property type="match status" value="1"/>
</dbReference>
<comment type="caution">
    <text evidence="2">The sequence shown here is derived from an EMBL/GenBank/DDBJ whole genome shotgun (WGS) entry which is preliminary data.</text>
</comment>
<dbReference type="SMART" id="SM00100">
    <property type="entry name" value="cNMP"/>
    <property type="match status" value="1"/>
</dbReference>
<dbReference type="AlphaFoldDB" id="A0A2T0WLU3"/>
<evidence type="ECO:0000313" key="2">
    <source>
        <dbReference type="EMBL" id="PRY87657.1"/>
    </source>
</evidence>
<evidence type="ECO:0000259" key="1">
    <source>
        <dbReference type="PROSITE" id="PS50042"/>
    </source>
</evidence>
<dbReference type="InterPro" id="IPR018490">
    <property type="entry name" value="cNMP-bd_dom_sf"/>
</dbReference>
<organism evidence="2 3">
    <name type="scientific">Mongoliibacter ruber</name>
    <dbReference type="NCBI Taxonomy" id="1750599"/>
    <lineage>
        <taxon>Bacteria</taxon>
        <taxon>Pseudomonadati</taxon>
        <taxon>Bacteroidota</taxon>
        <taxon>Cytophagia</taxon>
        <taxon>Cytophagales</taxon>
        <taxon>Cyclobacteriaceae</taxon>
        <taxon>Mongoliibacter</taxon>
    </lineage>
</organism>
<evidence type="ECO:0000313" key="3">
    <source>
        <dbReference type="Proteomes" id="UP000238157"/>
    </source>
</evidence>
<proteinExistence type="predicted"/>